<dbReference type="EMBL" id="KN818268">
    <property type="protein sequence ID" value="KIL62645.1"/>
    <property type="molecule type" value="Genomic_DNA"/>
</dbReference>
<gene>
    <name evidence="2" type="ORF">M378DRAFT_179620</name>
</gene>
<dbReference type="InParanoid" id="A0A0C2SHM0"/>
<accession>A0A0C2SHM0</accession>
<dbReference type="HOGENOM" id="CLU_2276779_0_0_1"/>
<feature type="compositionally biased region" description="Basic and acidic residues" evidence="1">
    <location>
        <begin position="23"/>
        <end position="48"/>
    </location>
</feature>
<feature type="compositionally biased region" description="Basic and acidic residues" evidence="1">
    <location>
        <begin position="62"/>
        <end position="83"/>
    </location>
</feature>
<evidence type="ECO:0000313" key="2">
    <source>
        <dbReference type="EMBL" id="KIL62645.1"/>
    </source>
</evidence>
<dbReference type="Proteomes" id="UP000054549">
    <property type="component" value="Unassembled WGS sequence"/>
</dbReference>
<feature type="compositionally biased region" description="Basic residues" evidence="1">
    <location>
        <begin position="1"/>
        <end position="11"/>
    </location>
</feature>
<organism evidence="2 3">
    <name type="scientific">Amanita muscaria (strain Koide BX008)</name>
    <dbReference type="NCBI Taxonomy" id="946122"/>
    <lineage>
        <taxon>Eukaryota</taxon>
        <taxon>Fungi</taxon>
        <taxon>Dikarya</taxon>
        <taxon>Basidiomycota</taxon>
        <taxon>Agaricomycotina</taxon>
        <taxon>Agaricomycetes</taxon>
        <taxon>Agaricomycetidae</taxon>
        <taxon>Agaricales</taxon>
        <taxon>Pluteineae</taxon>
        <taxon>Amanitaceae</taxon>
        <taxon>Amanita</taxon>
    </lineage>
</organism>
<name>A0A0C2SHM0_AMAMK</name>
<reference evidence="2 3" key="1">
    <citation type="submission" date="2014-04" db="EMBL/GenBank/DDBJ databases">
        <title>Evolutionary Origins and Diversification of the Mycorrhizal Mutualists.</title>
        <authorList>
            <consortium name="DOE Joint Genome Institute"/>
            <consortium name="Mycorrhizal Genomics Consortium"/>
            <person name="Kohler A."/>
            <person name="Kuo A."/>
            <person name="Nagy L.G."/>
            <person name="Floudas D."/>
            <person name="Copeland A."/>
            <person name="Barry K.W."/>
            <person name="Cichocki N."/>
            <person name="Veneault-Fourrey C."/>
            <person name="LaButti K."/>
            <person name="Lindquist E.A."/>
            <person name="Lipzen A."/>
            <person name="Lundell T."/>
            <person name="Morin E."/>
            <person name="Murat C."/>
            <person name="Riley R."/>
            <person name="Ohm R."/>
            <person name="Sun H."/>
            <person name="Tunlid A."/>
            <person name="Henrissat B."/>
            <person name="Grigoriev I.V."/>
            <person name="Hibbett D.S."/>
            <person name="Martin F."/>
        </authorList>
    </citation>
    <scope>NUCLEOTIDE SEQUENCE [LARGE SCALE GENOMIC DNA]</scope>
    <source>
        <strain evidence="2 3">Koide BX008</strain>
    </source>
</reference>
<evidence type="ECO:0000256" key="1">
    <source>
        <dbReference type="SAM" id="MobiDB-lite"/>
    </source>
</evidence>
<keyword evidence="3" id="KW-1185">Reference proteome</keyword>
<protein>
    <submittedName>
        <fullName evidence="2">Uncharacterized protein</fullName>
    </submittedName>
</protein>
<dbReference type="AlphaFoldDB" id="A0A0C2SHM0"/>
<sequence length="102" mass="12235">MHKMQRLRRNGRTLPTALQGVQRRKDKDEKKTKRENEGYRTSAREQQKRGSSGGVRLRNQKAKMDKRGRKDGEHAKGKGTREKQARRRRRGRNEWGQRKRKR</sequence>
<feature type="compositionally biased region" description="Basic and acidic residues" evidence="1">
    <location>
        <begin position="92"/>
        <end position="102"/>
    </location>
</feature>
<evidence type="ECO:0000313" key="3">
    <source>
        <dbReference type="Proteomes" id="UP000054549"/>
    </source>
</evidence>
<proteinExistence type="predicted"/>
<feature type="region of interest" description="Disordered" evidence="1">
    <location>
        <begin position="1"/>
        <end position="102"/>
    </location>
</feature>